<dbReference type="RefSeq" id="WP_228085579.1">
    <property type="nucleotide sequence ID" value="NZ_JACVHL010000002.1"/>
</dbReference>
<dbReference type="Proteomes" id="UP000726777">
    <property type="component" value="Unassembled WGS sequence"/>
</dbReference>
<reference evidence="2" key="1">
    <citation type="submission" date="2020-09" db="EMBL/GenBank/DDBJ databases">
        <title>Genome sequence of Vibrio parahaemolyticus isolates.</title>
        <authorList>
            <person name="Hammerl J.A."/>
            <person name="Strauch E."/>
        </authorList>
    </citation>
    <scope>NUCLEOTIDE SEQUENCE</scope>
    <source>
        <strain evidence="2">17-VB00146</strain>
    </source>
</reference>
<name>A0A9Q3UBR5_VIBPH</name>
<protein>
    <submittedName>
        <fullName evidence="2">Uncharacterized protein</fullName>
    </submittedName>
</protein>
<organism evidence="2 3">
    <name type="scientific">Vibrio parahaemolyticus</name>
    <dbReference type="NCBI Taxonomy" id="670"/>
    <lineage>
        <taxon>Bacteria</taxon>
        <taxon>Pseudomonadati</taxon>
        <taxon>Pseudomonadota</taxon>
        <taxon>Gammaproteobacteria</taxon>
        <taxon>Vibrionales</taxon>
        <taxon>Vibrionaceae</taxon>
        <taxon>Vibrio</taxon>
    </lineage>
</organism>
<dbReference type="AlphaFoldDB" id="A0A9Q3UBR5"/>
<gene>
    <name evidence="2" type="ORF">IB292_02530</name>
</gene>
<evidence type="ECO:0000313" key="3">
    <source>
        <dbReference type="Proteomes" id="UP000726777"/>
    </source>
</evidence>
<feature type="region of interest" description="Disordered" evidence="1">
    <location>
        <begin position="1"/>
        <end position="23"/>
    </location>
</feature>
<evidence type="ECO:0000256" key="1">
    <source>
        <dbReference type="SAM" id="MobiDB-lite"/>
    </source>
</evidence>
<accession>A0A9Q3UBR5</accession>
<evidence type="ECO:0000313" key="2">
    <source>
        <dbReference type="EMBL" id="MCC3803905.1"/>
    </source>
</evidence>
<dbReference type="EMBL" id="JACVHL010000002">
    <property type="protein sequence ID" value="MCC3803905.1"/>
    <property type="molecule type" value="Genomic_DNA"/>
</dbReference>
<proteinExistence type="predicted"/>
<sequence length="58" mass="6695">MTQQTKRIGLSDQQRREAVSRTMSGVIVSEHRARNAKKVRRNIIRQMCVAFTKAAHDK</sequence>
<comment type="caution">
    <text evidence="2">The sequence shown here is derived from an EMBL/GenBank/DDBJ whole genome shotgun (WGS) entry which is preliminary data.</text>
</comment>